<dbReference type="PANTHER" id="PTHR24082">
    <property type="entry name" value="NUCLEAR HORMONE RECEPTOR"/>
    <property type="match status" value="1"/>
</dbReference>
<evidence type="ECO:0000256" key="4">
    <source>
        <dbReference type="ARBA" id="ARBA00023015"/>
    </source>
</evidence>
<dbReference type="InterPro" id="IPR001723">
    <property type="entry name" value="Nuclear_hrmn_rcpt"/>
</dbReference>
<dbReference type="Proteomes" id="UP000694844">
    <property type="component" value="Chromosome 1"/>
</dbReference>
<feature type="domain" description="NR LBD" evidence="12">
    <location>
        <begin position="387"/>
        <end position="653"/>
    </location>
</feature>
<dbReference type="PROSITE" id="PS00031">
    <property type="entry name" value="NUCLEAR_REC_DBD_1"/>
    <property type="match status" value="1"/>
</dbReference>
<keyword evidence="13" id="KW-1185">Reference proteome</keyword>
<dbReference type="SMART" id="SM00399">
    <property type="entry name" value="ZnF_C4"/>
    <property type="match status" value="1"/>
</dbReference>
<dbReference type="OrthoDB" id="6081310at2759"/>
<dbReference type="InterPro" id="IPR001628">
    <property type="entry name" value="Znf_hrmn_rcpt"/>
</dbReference>
<evidence type="ECO:0000256" key="10">
    <source>
        <dbReference type="SAM" id="MobiDB-lite"/>
    </source>
</evidence>
<evidence type="ECO:0000256" key="6">
    <source>
        <dbReference type="ARBA" id="ARBA00023163"/>
    </source>
</evidence>
<dbReference type="GeneID" id="111135564"/>
<dbReference type="InterPro" id="IPR000536">
    <property type="entry name" value="Nucl_hrmn_rcpt_lig-bd"/>
</dbReference>
<feature type="region of interest" description="Disordered" evidence="10">
    <location>
        <begin position="156"/>
        <end position="180"/>
    </location>
</feature>
<dbReference type="CDD" id="cd06916">
    <property type="entry name" value="NR_DBD_like"/>
    <property type="match status" value="1"/>
</dbReference>
<dbReference type="PROSITE" id="PS51030">
    <property type="entry name" value="NUCLEAR_REC_DBD_2"/>
    <property type="match status" value="1"/>
</dbReference>
<dbReference type="Gene3D" id="3.30.50.10">
    <property type="entry name" value="Erythroid Transcription Factor GATA-1, subunit A"/>
    <property type="match status" value="1"/>
</dbReference>
<dbReference type="GO" id="GO:0000978">
    <property type="term" value="F:RNA polymerase II cis-regulatory region sequence-specific DNA binding"/>
    <property type="evidence" value="ECO:0007669"/>
    <property type="project" value="TreeGrafter"/>
</dbReference>
<dbReference type="SUPFAM" id="SSF57716">
    <property type="entry name" value="Glucocorticoid receptor-like (DNA-binding domain)"/>
    <property type="match status" value="1"/>
</dbReference>
<dbReference type="GO" id="GO:0030154">
    <property type="term" value="P:cell differentiation"/>
    <property type="evidence" value="ECO:0007669"/>
    <property type="project" value="TreeGrafter"/>
</dbReference>
<keyword evidence="8 9" id="KW-0539">Nucleus</keyword>
<keyword evidence="1 9" id="KW-0479">Metal-binding</keyword>
<keyword evidence="2 9" id="KW-0863">Zinc-finger</keyword>
<dbReference type="PROSITE" id="PS51843">
    <property type="entry name" value="NR_LBD"/>
    <property type="match status" value="1"/>
</dbReference>
<dbReference type="GO" id="GO:0004879">
    <property type="term" value="F:nuclear receptor activity"/>
    <property type="evidence" value="ECO:0007669"/>
    <property type="project" value="TreeGrafter"/>
</dbReference>
<dbReference type="InterPro" id="IPR013088">
    <property type="entry name" value="Znf_NHR/GATA"/>
</dbReference>
<evidence type="ECO:0000259" key="12">
    <source>
        <dbReference type="PROSITE" id="PS51843"/>
    </source>
</evidence>
<dbReference type="Pfam" id="PF00104">
    <property type="entry name" value="Hormone_recep"/>
    <property type="match status" value="1"/>
</dbReference>
<keyword evidence="6 9" id="KW-0804">Transcription</keyword>
<dbReference type="PRINTS" id="PR00398">
    <property type="entry name" value="STRDHORMONER"/>
</dbReference>
<protein>
    <submittedName>
        <fullName evidence="14">Nuclear receptor subfamily 1 group D member 2-like isoform X1</fullName>
    </submittedName>
</protein>
<comment type="similarity">
    <text evidence="9">Belongs to the nuclear hormone receptor family.</text>
</comment>
<dbReference type="SUPFAM" id="SSF48508">
    <property type="entry name" value="Nuclear receptor ligand-binding domain"/>
    <property type="match status" value="1"/>
</dbReference>
<dbReference type="RefSeq" id="XP_022341438.1">
    <property type="nucleotide sequence ID" value="XM_022485730.1"/>
</dbReference>
<dbReference type="GO" id="GO:0045944">
    <property type="term" value="P:positive regulation of transcription by RNA polymerase II"/>
    <property type="evidence" value="ECO:0007669"/>
    <property type="project" value="TreeGrafter"/>
</dbReference>
<keyword evidence="7 9" id="KW-0675">Receptor</keyword>
<dbReference type="PRINTS" id="PR00047">
    <property type="entry name" value="STROIDFINGER"/>
</dbReference>
<dbReference type="KEGG" id="cvn:111135564"/>
<dbReference type="GO" id="GO:0000122">
    <property type="term" value="P:negative regulation of transcription by RNA polymerase II"/>
    <property type="evidence" value="ECO:0007669"/>
    <property type="project" value="TreeGrafter"/>
</dbReference>
<name>A0A8B8ENL5_CRAVI</name>
<dbReference type="AlphaFoldDB" id="A0A8B8ENL5"/>
<evidence type="ECO:0000256" key="9">
    <source>
        <dbReference type="RuleBase" id="RU004334"/>
    </source>
</evidence>
<evidence type="ECO:0000256" key="5">
    <source>
        <dbReference type="ARBA" id="ARBA00023125"/>
    </source>
</evidence>
<keyword evidence="5 9" id="KW-0238">DNA-binding</keyword>
<dbReference type="SMART" id="SM00430">
    <property type="entry name" value="HOLI"/>
    <property type="match status" value="1"/>
</dbReference>
<reference evidence="13" key="1">
    <citation type="submission" date="2024-06" db="UniProtKB">
        <authorList>
            <consortium name="RefSeq"/>
        </authorList>
    </citation>
    <scope>NUCLEOTIDE SEQUENCE [LARGE SCALE GENOMIC DNA]</scope>
</reference>
<accession>A0A8B8ENL5</accession>
<proteinExistence type="inferred from homology"/>
<keyword evidence="3 9" id="KW-0862">Zinc</keyword>
<comment type="subcellular location">
    <subcellularLocation>
        <location evidence="9">Nucleus</location>
    </subcellularLocation>
</comment>
<dbReference type="InterPro" id="IPR035500">
    <property type="entry name" value="NHR-like_dom_sf"/>
</dbReference>
<dbReference type="GO" id="GO:0005634">
    <property type="term" value="C:nucleus"/>
    <property type="evidence" value="ECO:0007669"/>
    <property type="project" value="UniProtKB-SubCell"/>
</dbReference>
<reference evidence="14" key="2">
    <citation type="submission" date="2025-08" db="UniProtKB">
        <authorList>
            <consortium name="RefSeq"/>
        </authorList>
    </citation>
    <scope>IDENTIFICATION</scope>
    <source>
        <tissue evidence="14">Whole sample</tissue>
    </source>
</reference>
<evidence type="ECO:0000256" key="1">
    <source>
        <dbReference type="ARBA" id="ARBA00022723"/>
    </source>
</evidence>
<gene>
    <name evidence="14" type="primary">LOC111135564</name>
</gene>
<evidence type="ECO:0000313" key="14">
    <source>
        <dbReference type="RefSeq" id="XP_022341438.1"/>
    </source>
</evidence>
<dbReference type="InterPro" id="IPR050234">
    <property type="entry name" value="Nuclear_hormone_rcpt_NR1"/>
</dbReference>
<dbReference type="Pfam" id="PF00105">
    <property type="entry name" value="zf-C4"/>
    <property type="match status" value="1"/>
</dbReference>
<evidence type="ECO:0000256" key="8">
    <source>
        <dbReference type="ARBA" id="ARBA00023242"/>
    </source>
</evidence>
<evidence type="ECO:0000259" key="11">
    <source>
        <dbReference type="PROSITE" id="PS51030"/>
    </source>
</evidence>
<dbReference type="Gene3D" id="1.10.565.10">
    <property type="entry name" value="Retinoid X Receptor"/>
    <property type="match status" value="1"/>
</dbReference>
<keyword evidence="4 9" id="KW-0805">Transcription regulation</keyword>
<feature type="domain" description="Nuclear receptor" evidence="11">
    <location>
        <begin position="272"/>
        <end position="352"/>
    </location>
</feature>
<dbReference type="GO" id="GO:0008270">
    <property type="term" value="F:zinc ion binding"/>
    <property type="evidence" value="ECO:0007669"/>
    <property type="project" value="UniProtKB-KW"/>
</dbReference>
<dbReference type="PANTHER" id="PTHR24082:SF473">
    <property type="entry name" value="ECDYSONE-INDUCED PROTEIN 75B, ISOFORM B"/>
    <property type="match status" value="1"/>
</dbReference>
<sequence length="653" mass="73179">MVLGSIFQYDVSSVERSIDREEGMEDFNDIGSQIKEDFFHLEVPLIVGPGEDSEMGDINKSVGDGLDALELSLNDFGIDAMPLSNDVDLVSEAMSLSLLGESDLSHDVDPISTECLSVVPGEDSMIKGITIDIRGLINNDPRATVIEDTEDVSISGGVGLTLPDHADTEDPIPSDIGTKTPLPKMMELADFILHMESIKDFNTASTMTEEIMEEIVDNAVKGTASKCSPSTGEALHCPDTPCGKDTSYSQKNSSIKNVVSKAKDASPKSTFLPPCRVCGDNASGFHYGANTCEACKGFFRRSIVKVQQNKESYKCVGKGEGCILGPGKRNPCAACRYARCLEVGMSIGAIKTGRYTYEKRTKDTVEVRTMQAAERPTQQETYISDTEVDQIIQSLKEVLLRNCPQAYKIFDRETNLHRQWQIYNDYKAKVEVFGTMSVIPKDVWDEFYKETGIDLDNRQELMKEMACRMEHGLTVMVDFVRAIPGFSDLSVSDQTELIKASHFEFMFIGHCHCFNPHLKVVTGLIDAQLQDVYKLFGIDESKTNQFNQMAATLQKIKLDWEESFLMRSIAVTFPDRCQLEDPKAVEQIQWKLINALRVLAKRKNYKPEQRLWHILDRLTALRTMTEISKELDKQKCSWPVMKEHPLVLDILQS</sequence>
<evidence type="ECO:0000256" key="7">
    <source>
        <dbReference type="ARBA" id="ARBA00023170"/>
    </source>
</evidence>
<organism evidence="13 14">
    <name type="scientific">Crassostrea virginica</name>
    <name type="common">Eastern oyster</name>
    <dbReference type="NCBI Taxonomy" id="6565"/>
    <lineage>
        <taxon>Eukaryota</taxon>
        <taxon>Metazoa</taxon>
        <taxon>Spiralia</taxon>
        <taxon>Lophotrochozoa</taxon>
        <taxon>Mollusca</taxon>
        <taxon>Bivalvia</taxon>
        <taxon>Autobranchia</taxon>
        <taxon>Pteriomorphia</taxon>
        <taxon>Ostreida</taxon>
        <taxon>Ostreoidea</taxon>
        <taxon>Ostreidae</taxon>
        <taxon>Crassostrea</taxon>
    </lineage>
</organism>
<evidence type="ECO:0000256" key="3">
    <source>
        <dbReference type="ARBA" id="ARBA00022833"/>
    </source>
</evidence>
<evidence type="ECO:0000256" key="2">
    <source>
        <dbReference type="ARBA" id="ARBA00022771"/>
    </source>
</evidence>
<dbReference type="GO" id="GO:0009755">
    <property type="term" value="P:hormone-mediated signaling pathway"/>
    <property type="evidence" value="ECO:0007669"/>
    <property type="project" value="TreeGrafter"/>
</dbReference>
<evidence type="ECO:0000313" key="13">
    <source>
        <dbReference type="Proteomes" id="UP000694844"/>
    </source>
</evidence>